<dbReference type="InterPro" id="IPR025303">
    <property type="entry name" value="PdaC"/>
</dbReference>
<keyword evidence="1" id="KW-1133">Transmembrane helix</keyword>
<dbReference type="Pfam" id="PF11738">
    <property type="entry name" value="DUF3298"/>
    <property type="match status" value="1"/>
</dbReference>
<reference evidence="5" key="1">
    <citation type="submission" date="2017-06" db="EMBL/GenBank/DDBJ databases">
        <title>Capnocytophaga spp. assemblies.</title>
        <authorList>
            <person name="Gulvik C.A."/>
        </authorList>
    </citation>
    <scope>NUCLEOTIDE SEQUENCE [LARGE SCALE GENOMIC DNA]</scope>
    <source>
        <strain evidence="5">H1496</strain>
    </source>
</reference>
<accession>A0A250FUP1</accession>
<gene>
    <name evidence="4" type="ORF">CGC50_11465</name>
</gene>
<sequence>MLRKKLYLILLIVAAIAVGVYFLCFPSGKYRFVNQEIILDDCDGEDCAEVSINYLLCKSPRDFAKIFNDSLQRQLIRKLIAKDTLMDVEEAGNLFLSQYKSDKQQFEGITPYQIQIVDTITFQNHSLVSLQRSGSEYLGGAHPIDWITYWNFKPTGEVYTQEDLFTDKRKILDLAEKYFRKTFNLSENQELKDGGFVFQNDIFALPKNIGFDKDNLILLYNPYEIAPYSTGIMEVKIPLNEVIPWLSFNLKDDKK</sequence>
<dbReference type="Gene3D" id="3.30.565.40">
    <property type="entry name" value="Fervidobacterium nodosum Rt17-B1 like"/>
    <property type="match status" value="1"/>
</dbReference>
<dbReference type="Pfam" id="PF13739">
    <property type="entry name" value="PdaC"/>
    <property type="match status" value="1"/>
</dbReference>
<dbReference type="EMBL" id="CP022386">
    <property type="protein sequence ID" value="ATA87706.1"/>
    <property type="molecule type" value="Genomic_DNA"/>
</dbReference>
<dbReference type="AlphaFoldDB" id="A0A250FUP1"/>
<dbReference type="Proteomes" id="UP000217250">
    <property type="component" value="Chromosome"/>
</dbReference>
<name>A0A250FUP1_9FLAO</name>
<dbReference type="Gene3D" id="3.90.640.20">
    <property type="entry name" value="Heat-shock cognate protein, ATPase"/>
    <property type="match status" value="1"/>
</dbReference>
<evidence type="ECO:0000313" key="4">
    <source>
        <dbReference type="EMBL" id="ATA87706.1"/>
    </source>
</evidence>
<evidence type="ECO:0000259" key="3">
    <source>
        <dbReference type="Pfam" id="PF13739"/>
    </source>
</evidence>
<dbReference type="RefSeq" id="WP_095910920.1">
    <property type="nucleotide sequence ID" value="NZ_CAJPPZ010000068.1"/>
</dbReference>
<feature type="transmembrane region" description="Helical" evidence="1">
    <location>
        <begin position="6"/>
        <end position="25"/>
    </location>
</feature>
<evidence type="ECO:0000313" key="5">
    <source>
        <dbReference type="Proteomes" id="UP000217250"/>
    </source>
</evidence>
<keyword evidence="1" id="KW-0812">Transmembrane</keyword>
<feature type="domain" description="DUF3298" evidence="2">
    <location>
        <begin position="162"/>
        <end position="239"/>
    </location>
</feature>
<protein>
    <submittedName>
        <fullName evidence="4">DUF3298 domain-containing protein</fullName>
    </submittedName>
</protein>
<feature type="domain" description="Deacetylase PdaC" evidence="3">
    <location>
        <begin position="45"/>
        <end position="144"/>
    </location>
</feature>
<dbReference type="InterPro" id="IPR037126">
    <property type="entry name" value="PdaC/RsiV-like_sf"/>
</dbReference>
<evidence type="ECO:0000259" key="2">
    <source>
        <dbReference type="Pfam" id="PF11738"/>
    </source>
</evidence>
<proteinExistence type="predicted"/>
<organism evidence="4 5">
    <name type="scientific">Capnocytophaga gingivalis</name>
    <dbReference type="NCBI Taxonomy" id="1017"/>
    <lineage>
        <taxon>Bacteria</taxon>
        <taxon>Pseudomonadati</taxon>
        <taxon>Bacteroidota</taxon>
        <taxon>Flavobacteriia</taxon>
        <taxon>Flavobacteriales</taxon>
        <taxon>Flavobacteriaceae</taxon>
        <taxon>Capnocytophaga</taxon>
    </lineage>
</organism>
<dbReference type="GeneID" id="84809164"/>
<evidence type="ECO:0000256" key="1">
    <source>
        <dbReference type="SAM" id="Phobius"/>
    </source>
</evidence>
<dbReference type="KEGG" id="cgh:CGC50_11465"/>
<dbReference type="InterPro" id="IPR021729">
    <property type="entry name" value="DUF3298"/>
</dbReference>
<dbReference type="OrthoDB" id="594879at2"/>
<keyword evidence="1" id="KW-0472">Membrane</keyword>